<gene>
    <name evidence="2" type="ORF">G6048_26590</name>
</gene>
<name>A0ABX0DZV7_9ACTN</name>
<accession>A0ABX0DZV7</accession>
<organism evidence="2 3">
    <name type="scientific">Streptomyces ureilyticus</name>
    <dbReference type="NCBI Taxonomy" id="1775131"/>
    <lineage>
        <taxon>Bacteria</taxon>
        <taxon>Bacillati</taxon>
        <taxon>Actinomycetota</taxon>
        <taxon>Actinomycetes</taxon>
        <taxon>Kitasatosporales</taxon>
        <taxon>Streptomycetaceae</taxon>
        <taxon>Streptomyces</taxon>
    </lineage>
</organism>
<feature type="region of interest" description="Disordered" evidence="1">
    <location>
        <begin position="152"/>
        <end position="182"/>
    </location>
</feature>
<sequence>MGRGTCVHHPLFARLYPLMGKAMERGGMAEHHQALLARLTGEVIEVGAGDGLNFPHYPATVTRVLGVEPEPHLRSLARAAAGQVPVPVEVVDGIAEPDTAIGKFEDVHTAVHPGRPAGRAQRPTAADRFGPLFGVVRPRGRAVPGAGCPCGLTAQSATGRSPCRTGQPRTPPTGRVPSSSSR</sequence>
<keyword evidence="3" id="KW-1185">Reference proteome</keyword>
<reference evidence="2 3" key="1">
    <citation type="submission" date="2020-02" db="EMBL/GenBank/DDBJ databases">
        <title>Whole-genome analyses of novel actinobacteria.</title>
        <authorList>
            <person name="Sahin N."/>
            <person name="Tokatli A."/>
        </authorList>
    </citation>
    <scope>NUCLEOTIDE SEQUENCE [LARGE SCALE GENOMIC DNA]</scope>
    <source>
        <strain evidence="2 3">YC419</strain>
    </source>
</reference>
<dbReference type="InterPro" id="IPR029063">
    <property type="entry name" value="SAM-dependent_MTases_sf"/>
</dbReference>
<protein>
    <recommendedName>
        <fullName evidence="4">Methyltransferase type 11 domain-containing protein</fullName>
    </recommendedName>
</protein>
<proteinExistence type="predicted"/>
<evidence type="ECO:0008006" key="4">
    <source>
        <dbReference type="Google" id="ProtNLM"/>
    </source>
</evidence>
<evidence type="ECO:0000313" key="2">
    <source>
        <dbReference type="EMBL" id="NGO45559.1"/>
    </source>
</evidence>
<evidence type="ECO:0000313" key="3">
    <source>
        <dbReference type="Proteomes" id="UP001518140"/>
    </source>
</evidence>
<dbReference type="EMBL" id="JAAKZX010000095">
    <property type="protein sequence ID" value="NGO45559.1"/>
    <property type="molecule type" value="Genomic_DNA"/>
</dbReference>
<comment type="caution">
    <text evidence="2">The sequence shown here is derived from an EMBL/GenBank/DDBJ whole genome shotgun (WGS) entry which is preliminary data.</text>
</comment>
<evidence type="ECO:0000256" key="1">
    <source>
        <dbReference type="SAM" id="MobiDB-lite"/>
    </source>
</evidence>
<dbReference type="RefSeq" id="WP_165342117.1">
    <property type="nucleotide sequence ID" value="NZ_JAAKZX010000095.1"/>
</dbReference>
<dbReference type="SUPFAM" id="SSF53335">
    <property type="entry name" value="S-adenosyl-L-methionine-dependent methyltransferases"/>
    <property type="match status" value="1"/>
</dbReference>
<dbReference type="Proteomes" id="UP001518140">
    <property type="component" value="Unassembled WGS sequence"/>
</dbReference>